<keyword evidence="1" id="KW-1133">Transmembrane helix</keyword>
<reference evidence="2" key="2">
    <citation type="journal article" date="2015" name="Data Brief">
        <title>Shoot transcriptome of the giant reed, Arundo donax.</title>
        <authorList>
            <person name="Barrero R.A."/>
            <person name="Guerrero F.D."/>
            <person name="Moolhuijzen P."/>
            <person name="Goolsby J.A."/>
            <person name="Tidwell J."/>
            <person name="Bellgard S.E."/>
            <person name="Bellgard M.I."/>
        </authorList>
    </citation>
    <scope>NUCLEOTIDE SEQUENCE</scope>
    <source>
        <tissue evidence="2">Shoot tissue taken approximately 20 cm above the soil surface</tissue>
    </source>
</reference>
<sequence>MLSYICSNQCQIFIFYKNYARKMLRNYMLLWYISRNQIAVSIVFSLYICKNIEVNVSELRLRGSHYDLCLVIE</sequence>
<protein>
    <submittedName>
        <fullName evidence="2">Uncharacterized protein</fullName>
    </submittedName>
</protein>
<accession>A0A0A8YJ61</accession>
<name>A0A0A8YJ61_ARUDO</name>
<keyword evidence="1" id="KW-0472">Membrane</keyword>
<feature type="transmembrane region" description="Helical" evidence="1">
    <location>
        <begin position="29"/>
        <end position="48"/>
    </location>
</feature>
<reference evidence="2" key="1">
    <citation type="submission" date="2014-09" db="EMBL/GenBank/DDBJ databases">
        <authorList>
            <person name="Magalhaes I.L.F."/>
            <person name="Oliveira U."/>
            <person name="Santos F.R."/>
            <person name="Vidigal T.H.D.A."/>
            <person name="Brescovit A.D."/>
            <person name="Santos A.J."/>
        </authorList>
    </citation>
    <scope>NUCLEOTIDE SEQUENCE</scope>
    <source>
        <tissue evidence="2">Shoot tissue taken approximately 20 cm above the soil surface</tissue>
    </source>
</reference>
<dbReference type="AlphaFoldDB" id="A0A0A8YJ61"/>
<dbReference type="EMBL" id="GBRH01271814">
    <property type="protein sequence ID" value="JAD26081.1"/>
    <property type="molecule type" value="Transcribed_RNA"/>
</dbReference>
<proteinExistence type="predicted"/>
<evidence type="ECO:0000256" key="1">
    <source>
        <dbReference type="SAM" id="Phobius"/>
    </source>
</evidence>
<organism evidence="2">
    <name type="scientific">Arundo donax</name>
    <name type="common">Giant reed</name>
    <name type="synonym">Donax arundinaceus</name>
    <dbReference type="NCBI Taxonomy" id="35708"/>
    <lineage>
        <taxon>Eukaryota</taxon>
        <taxon>Viridiplantae</taxon>
        <taxon>Streptophyta</taxon>
        <taxon>Embryophyta</taxon>
        <taxon>Tracheophyta</taxon>
        <taxon>Spermatophyta</taxon>
        <taxon>Magnoliopsida</taxon>
        <taxon>Liliopsida</taxon>
        <taxon>Poales</taxon>
        <taxon>Poaceae</taxon>
        <taxon>PACMAD clade</taxon>
        <taxon>Arundinoideae</taxon>
        <taxon>Arundineae</taxon>
        <taxon>Arundo</taxon>
    </lineage>
</organism>
<evidence type="ECO:0000313" key="2">
    <source>
        <dbReference type="EMBL" id="JAD26081.1"/>
    </source>
</evidence>
<keyword evidence="1" id="KW-0812">Transmembrane</keyword>